<dbReference type="InterPro" id="IPR002881">
    <property type="entry name" value="DUF58"/>
</dbReference>
<gene>
    <name evidence="2" type="ORF">G1H10_20115</name>
</gene>
<name>A0A6L9SD56_9ACTN</name>
<feature type="domain" description="DUF58" evidence="1">
    <location>
        <begin position="193"/>
        <end position="380"/>
    </location>
</feature>
<accession>A0A6L9SD56</accession>
<proteinExistence type="predicted"/>
<keyword evidence="3" id="KW-1185">Reference proteome</keyword>
<evidence type="ECO:0000313" key="3">
    <source>
        <dbReference type="Proteomes" id="UP000475214"/>
    </source>
</evidence>
<dbReference type="AlphaFoldDB" id="A0A6L9SD56"/>
<dbReference type="PANTHER" id="PTHR33608:SF3">
    <property type="entry name" value="SLR2013 PROTEIN"/>
    <property type="match status" value="1"/>
</dbReference>
<dbReference type="PANTHER" id="PTHR33608">
    <property type="entry name" value="BLL2464 PROTEIN"/>
    <property type="match status" value="1"/>
</dbReference>
<sequence>MVVTGRLALLALLAVVVVGVAAPSAAGVLAATGVLLMLAAADTVLAGAVRPLAFARGGDTMVRLGEEAALTLTVQNDGSRRVRGVLRDAWPPSAGMATDRFDVDIPAGERRTLQVRMRPTRRGDRSADRVVVRSFGPLGLAGRQGAHRVDWSLRVLPPFHARRHLPSRLARLRELDGRSAVLTRGAGTEFDSLREYVVGDDTRSIDWRATARRGDVVVRTWRPERDRHVLIVLDTGRTSAGRVGGLGQAADASAEHAPRIDAAMDAALLLATLAARAGDRVDLLAYDRRVRASVERPPATEVLPRMVNALSTVEPELLETDYRGLAAQVRSRAGQHALVVIITSIDSGTVEHGLLPVVAALTDRHTVLVASVADPRIEEMARSRGDAATVYAAAAAEYDRRGRDQVTELLQRRGAHVVDATPDDLPPAVADAYLDLKLAGRL</sequence>
<organism evidence="2 3">
    <name type="scientific">Phytoactinopolyspora halotolerans</name>
    <dbReference type="NCBI Taxonomy" id="1981512"/>
    <lineage>
        <taxon>Bacteria</taxon>
        <taxon>Bacillati</taxon>
        <taxon>Actinomycetota</taxon>
        <taxon>Actinomycetes</taxon>
        <taxon>Jiangellales</taxon>
        <taxon>Jiangellaceae</taxon>
        <taxon>Phytoactinopolyspora</taxon>
    </lineage>
</organism>
<evidence type="ECO:0000259" key="1">
    <source>
        <dbReference type="Pfam" id="PF01882"/>
    </source>
</evidence>
<reference evidence="2 3" key="1">
    <citation type="submission" date="2020-02" db="EMBL/GenBank/DDBJ databases">
        <authorList>
            <person name="Li X.-J."/>
            <person name="Han X.-M."/>
        </authorList>
    </citation>
    <scope>NUCLEOTIDE SEQUENCE [LARGE SCALE GENOMIC DNA]</scope>
    <source>
        <strain evidence="2 3">CCTCC AB 2017055</strain>
    </source>
</reference>
<evidence type="ECO:0000313" key="2">
    <source>
        <dbReference type="EMBL" id="NEE02478.1"/>
    </source>
</evidence>
<dbReference type="EMBL" id="JAAGOA010000015">
    <property type="protein sequence ID" value="NEE02478.1"/>
    <property type="molecule type" value="Genomic_DNA"/>
</dbReference>
<protein>
    <submittedName>
        <fullName evidence="2">DUF58 domain-containing protein</fullName>
    </submittedName>
</protein>
<dbReference type="Pfam" id="PF01882">
    <property type="entry name" value="DUF58"/>
    <property type="match status" value="1"/>
</dbReference>
<comment type="caution">
    <text evidence="2">The sequence shown here is derived from an EMBL/GenBank/DDBJ whole genome shotgun (WGS) entry which is preliminary data.</text>
</comment>
<dbReference type="Proteomes" id="UP000475214">
    <property type="component" value="Unassembled WGS sequence"/>
</dbReference>
<dbReference type="RefSeq" id="WP_163741090.1">
    <property type="nucleotide sequence ID" value="NZ_JAAGOA010000015.1"/>
</dbReference>